<name>A0A2X0M1H3_9BASI</name>
<proteinExistence type="predicted"/>
<feature type="compositionally biased region" description="Basic and acidic residues" evidence="1">
    <location>
        <begin position="96"/>
        <end position="110"/>
    </location>
</feature>
<evidence type="ECO:0000313" key="2">
    <source>
        <dbReference type="EMBL" id="SGY40669.1"/>
    </source>
</evidence>
<reference evidence="2 3" key="1">
    <citation type="submission" date="2016-11" db="EMBL/GenBank/DDBJ databases">
        <authorList>
            <person name="Jaros S."/>
            <person name="Januszkiewicz K."/>
            <person name="Wedrychowicz H."/>
        </authorList>
    </citation>
    <scope>NUCLEOTIDE SEQUENCE [LARGE SCALE GENOMIC DNA]</scope>
</reference>
<protein>
    <submittedName>
        <fullName evidence="2">BQ5605_C003g02408 protein</fullName>
    </submittedName>
</protein>
<dbReference type="EMBL" id="FQNC01000042">
    <property type="protein sequence ID" value="SGY40669.1"/>
    <property type="molecule type" value="Genomic_DNA"/>
</dbReference>
<accession>A0A2X0M1H3</accession>
<organism evidence="2 3">
    <name type="scientific">Microbotryum silenes-dioicae</name>
    <dbReference type="NCBI Taxonomy" id="796604"/>
    <lineage>
        <taxon>Eukaryota</taxon>
        <taxon>Fungi</taxon>
        <taxon>Dikarya</taxon>
        <taxon>Basidiomycota</taxon>
        <taxon>Pucciniomycotina</taxon>
        <taxon>Microbotryomycetes</taxon>
        <taxon>Microbotryales</taxon>
        <taxon>Microbotryaceae</taxon>
        <taxon>Microbotryum</taxon>
    </lineage>
</organism>
<gene>
    <name evidence="2" type="primary">BQ5605_C003g02408</name>
    <name evidence="2" type="ORF">BQ5605_C003G02408</name>
</gene>
<dbReference type="Proteomes" id="UP000249464">
    <property type="component" value="Unassembled WGS sequence"/>
</dbReference>
<sequence length="110" mass="11957">MEILTNSSTSLRSGSPYIPFQRLKPFQSAAISFWFKGDTKATLRLQNGSNAIVNGIGTVKGISIPRIKVGPERMGAKCVEGCSEPAARGNPPGVMRLRDRSGPPEDWRIK</sequence>
<dbReference type="AlphaFoldDB" id="A0A2X0M1H3"/>
<feature type="region of interest" description="Disordered" evidence="1">
    <location>
        <begin position="83"/>
        <end position="110"/>
    </location>
</feature>
<keyword evidence="3" id="KW-1185">Reference proteome</keyword>
<evidence type="ECO:0000313" key="3">
    <source>
        <dbReference type="Proteomes" id="UP000249464"/>
    </source>
</evidence>
<evidence type="ECO:0000256" key="1">
    <source>
        <dbReference type="SAM" id="MobiDB-lite"/>
    </source>
</evidence>